<evidence type="ECO:0000256" key="2">
    <source>
        <dbReference type="ARBA" id="ARBA00022741"/>
    </source>
</evidence>
<dbReference type="Pfam" id="PF08443">
    <property type="entry name" value="RimK"/>
    <property type="match status" value="1"/>
</dbReference>
<dbReference type="NCBIfam" id="TIGR00768">
    <property type="entry name" value="rimK_fam"/>
    <property type="match status" value="1"/>
</dbReference>
<keyword evidence="1" id="KW-0479">Metal-binding</keyword>
<reference evidence="6 7" key="1">
    <citation type="submission" date="2024-04" db="EMBL/GenBank/DDBJ databases">
        <title>Human intestinal bacterial collection.</title>
        <authorList>
            <person name="Pauvert C."/>
            <person name="Hitch T.C.A."/>
            <person name="Clavel T."/>
        </authorList>
    </citation>
    <scope>NUCLEOTIDE SEQUENCE [LARGE SCALE GENOMIC DNA]</scope>
    <source>
        <strain evidence="6 7">CLA-KB-H42</strain>
    </source>
</reference>
<feature type="domain" description="ATP-grasp" evidence="5">
    <location>
        <begin position="93"/>
        <end position="283"/>
    </location>
</feature>
<protein>
    <submittedName>
        <fullName evidence="6">RimK family alpha-L-glutamate ligase</fullName>
    </submittedName>
</protein>
<sequence>MVVNGFLRSDRFKATYSHLLDAAEAMGIGLSVKTNIELAPFDFADARERALLPDFVLFWDKDICLARLLEAQRLPVFNRADAIEICDSKALTYLALAESGIEMPDTIIVPMAFQPPSWDGESFPDRAIERLGLPLVAKESSGSFGEQVHLASSRDELVAVLGSFGARASILQGFVESSRGRDVRLQVVGDRVIAGILRSSGGGDFRANIAAGASAEPFDAPEPFERMALSVCRTIGLDFAGVDILFGEQGQPVFCEVNSNAQFEGILACCGVNAAAEILAYIVSVLEKGARNGGDAVR</sequence>
<dbReference type="SUPFAM" id="SSF56059">
    <property type="entry name" value="Glutathione synthetase ATP-binding domain-like"/>
    <property type="match status" value="1"/>
</dbReference>
<name>A0ABV1J8Z3_9ACTN</name>
<dbReference type="RefSeq" id="WP_102375531.1">
    <property type="nucleotide sequence ID" value="NZ_LT962671.1"/>
</dbReference>
<dbReference type="EMBL" id="JBBNOP010000001">
    <property type="protein sequence ID" value="MEQ3361534.1"/>
    <property type="molecule type" value="Genomic_DNA"/>
</dbReference>
<keyword evidence="6" id="KW-0436">Ligase</keyword>
<keyword evidence="3 4" id="KW-0067">ATP-binding</keyword>
<proteinExistence type="predicted"/>
<dbReference type="PANTHER" id="PTHR21621:SF0">
    <property type="entry name" value="BETA-CITRYLGLUTAMATE SYNTHASE B-RELATED"/>
    <property type="match status" value="1"/>
</dbReference>
<keyword evidence="2 4" id="KW-0547">Nucleotide-binding</keyword>
<dbReference type="InterPro" id="IPR011761">
    <property type="entry name" value="ATP-grasp"/>
</dbReference>
<comment type="caution">
    <text evidence="6">The sequence shown here is derived from an EMBL/GenBank/DDBJ whole genome shotgun (WGS) entry which is preliminary data.</text>
</comment>
<dbReference type="Gene3D" id="3.30.470.20">
    <property type="entry name" value="ATP-grasp fold, B domain"/>
    <property type="match status" value="1"/>
</dbReference>
<dbReference type="GO" id="GO:0016874">
    <property type="term" value="F:ligase activity"/>
    <property type="evidence" value="ECO:0007669"/>
    <property type="project" value="UniProtKB-KW"/>
</dbReference>
<accession>A0ABV1J8Z3</accession>
<dbReference type="InterPro" id="IPR013651">
    <property type="entry name" value="ATP-grasp_RimK-type"/>
</dbReference>
<evidence type="ECO:0000256" key="4">
    <source>
        <dbReference type="PROSITE-ProRule" id="PRU00409"/>
    </source>
</evidence>
<evidence type="ECO:0000256" key="3">
    <source>
        <dbReference type="ARBA" id="ARBA00022840"/>
    </source>
</evidence>
<dbReference type="Gene3D" id="3.40.50.20">
    <property type="match status" value="1"/>
</dbReference>
<dbReference type="PANTHER" id="PTHR21621">
    <property type="entry name" value="RIBOSOMAL PROTEIN S6 MODIFICATION PROTEIN"/>
    <property type="match status" value="1"/>
</dbReference>
<evidence type="ECO:0000313" key="7">
    <source>
        <dbReference type="Proteomes" id="UP001487305"/>
    </source>
</evidence>
<organism evidence="6 7">
    <name type="scientific">Raoultibacter massiliensis</name>
    <dbReference type="NCBI Taxonomy" id="1852371"/>
    <lineage>
        <taxon>Bacteria</taxon>
        <taxon>Bacillati</taxon>
        <taxon>Actinomycetota</taxon>
        <taxon>Coriobacteriia</taxon>
        <taxon>Eggerthellales</taxon>
        <taxon>Eggerthellaceae</taxon>
        <taxon>Raoultibacter</taxon>
    </lineage>
</organism>
<evidence type="ECO:0000259" key="5">
    <source>
        <dbReference type="PROSITE" id="PS50975"/>
    </source>
</evidence>
<evidence type="ECO:0000313" key="6">
    <source>
        <dbReference type="EMBL" id="MEQ3361534.1"/>
    </source>
</evidence>
<dbReference type="PROSITE" id="PS50975">
    <property type="entry name" value="ATP_GRASP"/>
    <property type="match status" value="1"/>
</dbReference>
<dbReference type="InterPro" id="IPR004666">
    <property type="entry name" value="Rp_bS6_RimK/Lys_biosynth_LsyX"/>
</dbReference>
<keyword evidence="7" id="KW-1185">Reference proteome</keyword>
<gene>
    <name evidence="6" type="ORF">AAA083_00940</name>
</gene>
<dbReference type="Proteomes" id="UP001487305">
    <property type="component" value="Unassembled WGS sequence"/>
</dbReference>
<evidence type="ECO:0000256" key="1">
    <source>
        <dbReference type="ARBA" id="ARBA00022723"/>
    </source>
</evidence>